<organism evidence="1 2">
    <name type="scientific">Neorhodopirellula pilleata</name>
    <dbReference type="NCBI Taxonomy" id="2714738"/>
    <lineage>
        <taxon>Bacteria</taxon>
        <taxon>Pseudomonadati</taxon>
        <taxon>Planctomycetota</taxon>
        <taxon>Planctomycetia</taxon>
        <taxon>Pirellulales</taxon>
        <taxon>Pirellulaceae</taxon>
        <taxon>Neorhodopirellula</taxon>
    </lineage>
</organism>
<dbReference type="EMBL" id="SJPM01000005">
    <property type="protein sequence ID" value="TWT96454.1"/>
    <property type="molecule type" value="Genomic_DNA"/>
</dbReference>
<name>A0A5C6A906_9BACT</name>
<gene>
    <name evidence="1" type="ORF">Pla100_29340</name>
</gene>
<dbReference type="Proteomes" id="UP000316213">
    <property type="component" value="Unassembled WGS sequence"/>
</dbReference>
<comment type="caution">
    <text evidence="1">The sequence shown here is derived from an EMBL/GenBank/DDBJ whole genome shotgun (WGS) entry which is preliminary data.</text>
</comment>
<reference evidence="1 2" key="1">
    <citation type="submission" date="2019-02" db="EMBL/GenBank/DDBJ databases">
        <title>Deep-cultivation of Planctomycetes and their phenomic and genomic characterization uncovers novel biology.</title>
        <authorList>
            <person name="Wiegand S."/>
            <person name="Jogler M."/>
            <person name="Boedeker C."/>
            <person name="Pinto D."/>
            <person name="Vollmers J."/>
            <person name="Rivas-Marin E."/>
            <person name="Kohn T."/>
            <person name="Peeters S.H."/>
            <person name="Heuer A."/>
            <person name="Rast P."/>
            <person name="Oberbeckmann S."/>
            <person name="Bunk B."/>
            <person name="Jeske O."/>
            <person name="Meyerdierks A."/>
            <person name="Storesund J.E."/>
            <person name="Kallscheuer N."/>
            <person name="Luecker S."/>
            <person name="Lage O.M."/>
            <person name="Pohl T."/>
            <person name="Merkel B.J."/>
            <person name="Hornburger P."/>
            <person name="Mueller R.-W."/>
            <person name="Bruemmer F."/>
            <person name="Labrenz M."/>
            <person name="Spormann A.M."/>
            <person name="Op Den Camp H."/>
            <person name="Overmann J."/>
            <person name="Amann R."/>
            <person name="Jetten M.S.M."/>
            <person name="Mascher T."/>
            <person name="Medema M.H."/>
            <person name="Devos D.P."/>
            <person name="Kaster A.-K."/>
            <person name="Ovreas L."/>
            <person name="Rohde M."/>
            <person name="Galperin M.Y."/>
            <person name="Jogler C."/>
        </authorList>
    </citation>
    <scope>NUCLEOTIDE SEQUENCE [LARGE SCALE GENOMIC DNA]</scope>
    <source>
        <strain evidence="1 2">Pla100</strain>
    </source>
</reference>
<proteinExistence type="predicted"/>
<keyword evidence="2" id="KW-1185">Reference proteome</keyword>
<evidence type="ECO:0000313" key="1">
    <source>
        <dbReference type="EMBL" id="TWT96454.1"/>
    </source>
</evidence>
<dbReference type="RefSeq" id="WP_146578367.1">
    <property type="nucleotide sequence ID" value="NZ_SJPM01000005.1"/>
</dbReference>
<sequence length="164" mass="18774">MLPTVQDIEPRIRKASDHPDLITEDDLWILSGALLLCLREDDNGVSREYARLAEGRDLQQDVAESLANLTIRNRNPTLEPLLVTFERDQQFYEAMHAALAMTFPRTNGEPIKRNTVTQMQMEVLKRLAAAETIWTSDMTLRDRLIEHGLPSTRHELNRMVVPLG</sequence>
<evidence type="ECO:0000313" key="2">
    <source>
        <dbReference type="Proteomes" id="UP000316213"/>
    </source>
</evidence>
<dbReference type="AlphaFoldDB" id="A0A5C6A906"/>
<protein>
    <submittedName>
        <fullName evidence="1">Uncharacterized protein</fullName>
    </submittedName>
</protein>
<dbReference type="OrthoDB" id="9853439at2"/>
<accession>A0A5C6A906</accession>